<dbReference type="HAMAP" id="MF_01398">
    <property type="entry name" value="ATP_synth_b_bprime"/>
    <property type="match status" value="1"/>
</dbReference>
<keyword evidence="5 15" id="KW-0138">CF(0)</keyword>
<protein>
    <recommendedName>
        <fullName evidence="15">ATP synthase subunit b</fullName>
    </recommendedName>
    <alternativeName>
        <fullName evidence="15">ATP synthase F(0) sector subunit b</fullName>
    </alternativeName>
    <alternativeName>
        <fullName evidence="15">ATPase subunit I</fullName>
    </alternativeName>
    <alternativeName>
        <fullName evidence="15">F-type ATPase subunit b</fullName>
        <shortName evidence="15">F-ATPase subunit b</shortName>
    </alternativeName>
</protein>
<keyword evidence="7 15" id="KW-0375">Hydrogen ion transport</keyword>
<keyword evidence="6 15" id="KW-0812">Transmembrane</keyword>
<evidence type="ECO:0000256" key="15">
    <source>
        <dbReference type="HAMAP-Rule" id="MF_01398"/>
    </source>
</evidence>
<evidence type="ECO:0000256" key="2">
    <source>
        <dbReference type="ARBA" id="ARBA00005513"/>
    </source>
</evidence>
<comment type="function">
    <text evidence="13">Component of the F(0) channel, it forms part of the peripheral stalk, linking F(1) to F(0). The b'-subunit is a diverged and duplicated form of b found in plants and photosynthetic bacteria.</text>
</comment>
<evidence type="ECO:0000256" key="12">
    <source>
        <dbReference type="ARBA" id="ARBA00025198"/>
    </source>
</evidence>
<dbReference type="Pfam" id="PF00430">
    <property type="entry name" value="ATP-synt_B"/>
    <property type="match status" value="1"/>
</dbReference>
<evidence type="ECO:0000313" key="19">
    <source>
        <dbReference type="Proteomes" id="UP000503017"/>
    </source>
</evidence>
<dbReference type="GO" id="GO:0046961">
    <property type="term" value="F:proton-transporting ATPase activity, rotational mechanism"/>
    <property type="evidence" value="ECO:0007669"/>
    <property type="project" value="TreeGrafter"/>
</dbReference>
<dbReference type="NCBIfam" id="NF006612">
    <property type="entry name" value="PRK09174.1"/>
    <property type="match status" value="1"/>
</dbReference>
<keyword evidence="17" id="KW-0175">Coiled coil</keyword>
<organism evidence="18 19">
    <name type="scientific">Mesorhizobium loti R88b</name>
    <dbReference type="NCBI Taxonomy" id="935548"/>
    <lineage>
        <taxon>Bacteria</taxon>
        <taxon>Pseudomonadati</taxon>
        <taxon>Pseudomonadota</taxon>
        <taxon>Alphaproteobacteria</taxon>
        <taxon>Hyphomicrobiales</taxon>
        <taxon>Phyllobacteriaceae</taxon>
        <taxon>Mesorhizobium</taxon>
    </lineage>
</organism>
<evidence type="ECO:0000256" key="11">
    <source>
        <dbReference type="ARBA" id="ARBA00023310"/>
    </source>
</evidence>
<comment type="subcellular location">
    <subcellularLocation>
        <location evidence="1">Cell inner membrane</location>
        <topology evidence="1">Single-pass membrane protein</topology>
    </subcellularLocation>
    <subcellularLocation>
        <location evidence="15">Cell membrane</location>
        <topology evidence="15">Single-pass membrane protein</topology>
    </subcellularLocation>
</comment>
<evidence type="ECO:0000256" key="5">
    <source>
        <dbReference type="ARBA" id="ARBA00022547"/>
    </source>
</evidence>
<evidence type="ECO:0000256" key="16">
    <source>
        <dbReference type="RuleBase" id="RU003848"/>
    </source>
</evidence>
<feature type="transmembrane region" description="Helical" evidence="15">
    <location>
        <begin position="42"/>
        <end position="61"/>
    </location>
</feature>
<feature type="coiled-coil region" evidence="17">
    <location>
        <begin position="93"/>
        <end position="137"/>
    </location>
</feature>
<keyword evidence="8 15" id="KW-1133">Transmembrane helix</keyword>
<dbReference type="InterPro" id="IPR002146">
    <property type="entry name" value="ATP_synth_b/b'su_bac/chlpt"/>
</dbReference>
<comment type="function">
    <text evidence="12 15">F(1)F(0) ATP synthase produces ATP from ADP in the presence of a proton or sodium gradient. F-type ATPases consist of two structural domains, F(1) containing the extramembraneous catalytic core and F(0) containing the membrane proton channel, linked together by a central stalk and a peripheral stalk. During catalysis, ATP synthesis in the catalytic domain of F(1) is coupled via a rotary mechanism of the central stalk subunits to proton translocation.</text>
</comment>
<evidence type="ECO:0000256" key="4">
    <source>
        <dbReference type="ARBA" id="ARBA00022475"/>
    </source>
</evidence>
<evidence type="ECO:0000256" key="3">
    <source>
        <dbReference type="ARBA" id="ARBA00022448"/>
    </source>
</evidence>
<dbReference type="RefSeq" id="WP_027034169.1">
    <property type="nucleotide sequence ID" value="NZ_CP033367.1"/>
</dbReference>
<comment type="subunit">
    <text evidence="14 15">F-type ATPases have 2 components, F(1) - the catalytic core - and F(0) - the membrane proton channel. F(1) has five subunits: alpha(3), beta(3), gamma(1), delta(1), epsilon(1). F(0) has three main subunits: a(1), b(2) and c(10-14). The alpha and beta chains form an alternating ring which encloses part of the gamma chain. F(1) is attached to F(0) by a central stalk formed by the gamma and epsilon chains, while a peripheral stalk is formed by the delta and b chains.</text>
</comment>
<dbReference type="Proteomes" id="UP000503017">
    <property type="component" value="Chromosome"/>
</dbReference>
<keyword evidence="3 15" id="KW-0813">Transport</keyword>
<name>A0A6M7WXR5_RHILI</name>
<evidence type="ECO:0000256" key="6">
    <source>
        <dbReference type="ARBA" id="ARBA00022692"/>
    </source>
</evidence>
<keyword evidence="10 15" id="KW-0472">Membrane</keyword>
<dbReference type="GO" id="GO:0045259">
    <property type="term" value="C:proton-transporting ATP synthase complex"/>
    <property type="evidence" value="ECO:0007669"/>
    <property type="project" value="UniProtKB-KW"/>
</dbReference>
<accession>A0A6M7WXR5</accession>
<evidence type="ECO:0000256" key="8">
    <source>
        <dbReference type="ARBA" id="ARBA00022989"/>
    </source>
</evidence>
<keyword evidence="9 15" id="KW-0406">Ion transport</keyword>
<evidence type="ECO:0000256" key="10">
    <source>
        <dbReference type="ARBA" id="ARBA00023136"/>
    </source>
</evidence>
<evidence type="ECO:0000256" key="14">
    <source>
        <dbReference type="ARBA" id="ARBA00025830"/>
    </source>
</evidence>
<keyword evidence="11 15" id="KW-0066">ATP synthesis</keyword>
<evidence type="ECO:0000256" key="17">
    <source>
        <dbReference type="SAM" id="Coils"/>
    </source>
</evidence>
<evidence type="ECO:0000313" key="18">
    <source>
        <dbReference type="EMBL" id="QKD04894.1"/>
    </source>
</evidence>
<proteinExistence type="inferred from homology"/>
<evidence type="ECO:0000256" key="9">
    <source>
        <dbReference type="ARBA" id="ARBA00023065"/>
    </source>
</evidence>
<sequence>MASTTEATQPAGGEATATTEVAHGEGHGAFPPFDSSTFPSQILWLAIAFGLLYLLMSRIALPRVASVLDARSDRLTSDIGEANRLKGESDAVAAAYEQALAEARNNASGIAQKARDAAKAEADAKRAEAEASGAAKLADAEAAIVAAKAKAMSGVGAIAADTADAIVKSFAVATATKSEIEQAVKAALAK</sequence>
<dbReference type="GO" id="GO:0046933">
    <property type="term" value="F:proton-transporting ATP synthase activity, rotational mechanism"/>
    <property type="evidence" value="ECO:0007669"/>
    <property type="project" value="UniProtKB-UniRule"/>
</dbReference>
<dbReference type="InterPro" id="IPR050059">
    <property type="entry name" value="ATP_synthase_B_chain"/>
</dbReference>
<dbReference type="EMBL" id="CP033367">
    <property type="protein sequence ID" value="QKD04894.1"/>
    <property type="molecule type" value="Genomic_DNA"/>
</dbReference>
<keyword evidence="4 15" id="KW-1003">Cell membrane</keyword>
<dbReference type="AlphaFoldDB" id="A0A6M7WXR5"/>
<reference evidence="18 19" key="1">
    <citation type="submission" date="2018-10" db="EMBL/GenBank/DDBJ databases">
        <authorList>
            <person name="Perry B.J."/>
            <person name="Sullivan J.T."/>
            <person name="Murphy R.J.T."/>
            <person name="Ramsay J.P."/>
            <person name="Ronson C.W."/>
        </authorList>
    </citation>
    <scope>NUCLEOTIDE SEQUENCE [LARGE SCALE GENOMIC DNA]</scope>
    <source>
        <strain evidence="18 19">R88b</strain>
    </source>
</reference>
<evidence type="ECO:0000256" key="13">
    <source>
        <dbReference type="ARBA" id="ARBA00025614"/>
    </source>
</evidence>
<dbReference type="PANTHER" id="PTHR33445">
    <property type="entry name" value="ATP SYNTHASE SUBUNIT B', CHLOROPLASTIC"/>
    <property type="match status" value="1"/>
</dbReference>
<comment type="similarity">
    <text evidence="2 15 16">Belongs to the ATPase B chain family.</text>
</comment>
<dbReference type="PANTHER" id="PTHR33445:SF1">
    <property type="entry name" value="ATP SYNTHASE SUBUNIT B"/>
    <property type="match status" value="1"/>
</dbReference>
<dbReference type="CDD" id="cd06503">
    <property type="entry name" value="ATP-synt_Fo_b"/>
    <property type="match status" value="1"/>
</dbReference>
<evidence type="ECO:0000256" key="7">
    <source>
        <dbReference type="ARBA" id="ARBA00022781"/>
    </source>
</evidence>
<evidence type="ECO:0000256" key="1">
    <source>
        <dbReference type="ARBA" id="ARBA00004377"/>
    </source>
</evidence>
<dbReference type="GO" id="GO:0005886">
    <property type="term" value="C:plasma membrane"/>
    <property type="evidence" value="ECO:0007669"/>
    <property type="project" value="UniProtKB-SubCell"/>
</dbReference>
<gene>
    <name evidence="15" type="primary">atpF</name>
    <name evidence="18" type="ORF">EB235_28230</name>
</gene>